<dbReference type="AlphaFoldDB" id="A0AAV4S5D5"/>
<accession>A0AAV4S5D5</accession>
<protein>
    <submittedName>
        <fullName evidence="1">Uncharacterized protein</fullName>
    </submittedName>
</protein>
<keyword evidence="2" id="KW-1185">Reference proteome</keyword>
<organism evidence="1 2">
    <name type="scientific">Caerostris extrusa</name>
    <name type="common">Bark spider</name>
    <name type="synonym">Caerostris bankana</name>
    <dbReference type="NCBI Taxonomy" id="172846"/>
    <lineage>
        <taxon>Eukaryota</taxon>
        <taxon>Metazoa</taxon>
        <taxon>Ecdysozoa</taxon>
        <taxon>Arthropoda</taxon>
        <taxon>Chelicerata</taxon>
        <taxon>Arachnida</taxon>
        <taxon>Araneae</taxon>
        <taxon>Araneomorphae</taxon>
        <taxon>Entelegynae</taxon>
        <taxon>Araneoidea</taxon>
        <taxon>Araneidae</taxon>
        <taxon>Caerostris</taxon>
    </lineage>
</organism>
<sequence>MSLTDSFLRNAPPHNISDESKVTTEWLAILARFLAVRILEGTFQIVLPFKIQRPYMQLVVTRSNAQLRVRLEISAFLRYANLAAYHVPDMLN</sequence>
<comment type="caution">
    <text evidence="1">The sequence shown here is derived from an EMBL/GenBank/DDBJ whole genome shotgun (WGS) entry which is preliminary data.</text>
</comment>
<reference evidence="1 2" key="1">
    <citation type="submission" date="2021-06" db="EMBL/GenBank/DDBJ databases">
        <title>Caerostris extrusa draft genome.</title>
        <authorList>
            <person name="Kono N."/>
            <person name="Arakawa K."/>
        </authorList>
    </citation>
    <scope>NUCLEOTIDE SEQUENCE [LARGE SCALE GENOMIC DNA]</scope>
</reference>
<name>A0AAV4S5D5_CAEEX</name>
<dbReference type="EMBL" id="BPLR01008982">
    <property type="protein sequence ID" value="GIY28777.1"/>
    <property type="molecule type" value="Genomic_DNA"/>
</dbReference>
<evidence type="ECO:0000313" key="1">
    <source>
        <dbReference type="EMBL" id="GIY28777.1"/>
    </source>
</evidence>
<proteinExistence type="predicted"/>
<evidence type="ECO:0000313" key="2">
    <source>
        <dbReference type="Proteomes" id="UP001054945"/>
    </source>
</evidence>
<gene>
    <name evidence="1" type="ORF">CEXT_284941</name>
</gene>
<dbReference type="Proteomes" id="UP001054945">
    <property type="component" value="Unassembled WGS sequence"/>
</dbReference>